<protein>
    <submittedName>
        <fullName evidence="7">FG-GAP repeat-containing protein</fullName>
    </submittedName>
</protein>
<sequence length="723" mass="70533">MSDRRKRSGAYLAAALSTSLAVGALAGAPAHAVAGGTAVPAGTDTWLARIEAGVAGADGAVACSGVLVAPRWVLTAAACLPVGAGTDPALATTVTFASPGEATPGQKISVTAIKHDPARGLALGALTKAPAGISPLAIGTTIASTDETLRVSGWGRTASDWIPNAPSAASFDVQSVDGAVIRVAASAGDSTLCRGDGGAPALRTLPGGAVELVGISTGARQKGCLGATDTESGGTLAAVNDFAALFGGTPFGQTILTPSDTGAPAAGAEFGEITTTGDFNGDGHIDLIVGAPSDVVGTAASGSVTAFYGTAGGGLGAGIRFIQSASNLGDDAGDRFGASLAAADFNRDGYSDLAVGTPNERFLSVPKAGMISIFYGAAAGLSTATAITQNRLGDGTHRIGETNDQFGYSLAAGDFTGDGYADLAVGVPGESIGTTASGDVAILKGSASGLVYGWSVNQDHADGANEAGDRFGTAVAAGQVVGSTHADLIVGAPGEAPGANPRSGGIYVYPGGSGTGFASGFGLAQTRMGVGADEEGDQFGAVLAVGNFDKDSYQDIVVGVPSESPGNHPRSGSLTVVHGASAAAGMTAYGLSFGETDLPHTEGALFSTGLATGDVDADGYADLLVGAPGQDAGAGTTLLFKGRSRNASQPVTLAFARHIGQAQILGPGEEGDAFGTATVLADLNKDGRADAVIGAPNKALPGEAAAGVVSVLYSSTTGPISAS</sequence>
<dbReference type="AlphaFoldDB" id="A0A1C4XJK9"/>
<dbReference type="GO" id="GO:0004252">
    <property type="term" value="F:serine-type endopeptidase activity"/>
    <property type="evidence" value="ECO:0007669"/>
    <property type="project" value="InterPro"/>
</dbReference>
<gene>
    <name evidence="7" type="ORF">GA0070612_3666</name>
</gene>
<dbReference type="Proteomes" id="UP000198224">
    <property type="component" value="Chromosome I"/>
</dbReference>
<dbReference type="InterPro" id="IPR001254">
    <property type="entry name" value="Trypsin_dom"/>
</dbReference>
<evidence type="ECO:0000313" key="8">
    <source>
        <dbReference type="Proteomes" id="UP000198224"/>
    </source>
</evidence>
<accession>A0A1C4XJK9</accession>
<dbReference type="InterPro" id="IPR013517">
    <property type="entry name" value="FG-GAP"/>
</dbReference>
<evidence type="ECO:0000259" key="6">
    <source>
        <dbReference type="PROSITE" id="PS50240"/>
    </source>
</evidence>
<dbReference type="PANTHER" id="PTHR23221:SF7">
    <property type="entry name" value="PHOSPHATIDYLINOSITOL-GLYCAN-SPECIFIC PHOSPHOLIPASE D"/>
    <property type="match status" value="1"/>
</dbReference>
<proteinExistence type="predicted"/>
<evidence type="ECO:0000256" key="3">
    <source>
        <dbReference type="ARBA" id="ARBA00022801"/>
    </source>
</evidence>
<dbReference type="PROSITE" id="PS51470">
    <property type="entry name" value="FG_GAP"/>
    <property type="match status" value="6"/>
</dbReference>
<dbReference type="PRINTS" id="PR01185">
    <property type="entry name" value="INTEGRINA"/>
</dbReference>
<dbReference type="InterPro" id="IPR000413">
    <property type="entry name" value="Integrin_alpha"/>
</dbReference>
<dbReference type="EMBL" id="LT607409">
    <property type="protein sequence ID" value="SCF08603.1"/>
    <property type="molecule type" value="Genomic_DNA"/>
</dbReference>
<dbReference type="PROSITE" id="PS50240">
    <property type="entry name" value="TRYPSIN_DOM"/>
    <property type="match status" value="1"/>
</dbReference>
<dbReference type="InterPro" id="IPR028994">
    <property type="entry name" value="Integrin_alpha_N"/>
</dbReference>
<dbReference type="PANTHER" id="PTHR23221">
    <property type="entry name" value="GLYCOSYLPHOSPHATIDYLINOSITOL PHOSPHOLIPASE D"/>
    <property type="match status" value="1"/>
</dbReference>
<dbReference type="Pfam" id="PF00089">
    <property type="entry name" value="Trypsin"/>
    <property type="match status" value="1"/>
</dbReference>
<keyword evidence="3" id="KW-0378">Hydrolase</keyword>
<dbReference type="Gene3D" id="2.130.10.130">
    <property type="entry name" value="Integrin alpha, N-terminal"/>
    <property type="match status" value="4"/>
</dbReference>
<dbReference type="SUPFAM" id="SSF50494">
    <property type="entry name" value="Trypsin-like serine proteases"/>
    <property type="match status" value="1"/>
</dbReference>
<dbReference type="InterPro" id="IPR009003">
    <property type="entry name" value="Peptidase_S1_PA"/>
</dbReference>
<dbReference type="InterPro" id="IPR043504">
    <property type="entry name" value="Peptidase_S1_PA_chymotrypsin"/>
</dbReference>
<feature type="chain" id="PRO_5038523095" evidence="5">
    <location>
        <begin position="27"/>
        <end position="723"/>
    </location>
</feature>
<dbReference type="GO" id="GO:0007155">
    <property type="term" value="P:cell adhesion"/>
    <property type="evidence" value="ECO:0007669"/>
    <property type="project" value="InterPro"/>
</dbReference>
<name>A0A1C4XJK9_9ACTN</name>
<dbReference type="Gene3D" id="2.40.10.10">
    <property type="entry name" value="Trypsin-like serine proteases"/>
    <property type="match status" value="1"/>
</dbReference>
<evidence type="ECO:0000256" key="2">
    <source>
        <dbReference type="ARBA" id="ARBA00022737"/>
    </source>
</evidence>
<keyword evidence="8" id="KW-1185">Reference proteome</keyword>
<evidence type="ECO:0000313" key="7">
    <source>
        <dbReference type="EMBL" id="SCF08603.1"/>
    </source>
</evidence>
<dbReference type="InterPro" id="IPR013519">
    <property type="entry name" value="Int_alpha_beta-p"/>
</dbReference>
<reference evidence="8" key="1">
    <citation type="submission" date="2016-06" db="EMBL/GenBank/DDBJ databases">
        <authorList>
            <person name="Varghese N."/>
            <person name="Submissions Spin"/>
        </authorList>
    </citation>
    <scope>NUCLEOTIDE SEQUENCE [LARGE SCALE GENOMIC DNA]</scope>
    <source>
        <strain evidence="8">DSM 45160</strain>
    </source>
</reference>
<dbReference type="GO" id="GO:0008305">
    <property type="term" value="C:integrin complex"/>
    <property type="evidence" value="ECO:0007669"/>
    <property type="project" value="InterPro"/>
</dbReference>
<dbReference type="SUPFAM" id="SSF69318">
    <property type="entry name" value="Integrin alpha N-terminal domain"/>
    <property type="match status" value="2"/>
</dbReference>
<keyword evidence="4" id="KW-0325">Glycoprotein</keyword>
<dbReference type="SMART" id="SM00191">
    <property type="entry name" value="Int_alpha"/>
    <property type="match status" value="7"/>
</dbReference>
<dbReference type="SMART" id="SM00020">
    <property type="entry name" value="Tryp_SPc"/>
    <property type="match status" value="1"/>
</dbReference>
<dbReference type="GO" id="GO:0006508">
    <property type="term" value="P:proteolysis"/>
    <property type="evidence" value="ECO:0007669"/>
    <property type="project" value="InterPro"/>
</dbReference>
<dbReference type="Pfam" id="PF01839">
    <property type="entry name" value="FG-GAP"/>
    <property type="match status" value="6"/>
</dbReference>
<keyword evidence="2" id="KW-0677">Repeat</keyword>
<organism evidence="7 8">
    <name type="scientific">Micromonospora chokoriensis</name>
    <dbReference type="NCBI Taxonomy" id="356851"/>
    <lineage>
        <taxon>Bacteria</taxon>
        <taxon>Bacillati</taxon>
        <taxon>Actinomycetota</taxon>
        <taxon>Actinomycetes</taxon>
        <taxon>Micromonosporales</taxon>
        <taxon>Micromonosporaceae</taxon>
        <taxon>Micromonospora</taxon>
    </lineage>
</organism>
<keyword evidence="1 5" id="KW-0732">Signal</keyword>
<evidence type="ECO:0000256" key="1">
    <source>
        <dbReference type="ARBA" id="ARBA00022729"/>
    </source>
</evidence>
<evidence type="ECO:0000256" key="4">
    <source>
        <dbReference type="ARBA" id="ARBA00023180"/>
    </source>
</evidence>
<feature type="domain" description="Peptidase S1" evidence="6">
    <location>
        <begin position="33"/>
        <end position="224"/>
    </location>
</feature>
<evidence type="ECO:0000256" key="5">
    <source>
        <dbReference type="SAM" id="SignalP"/>
    </source>
</evidence>
<dbReference type="RefSeq" id="WP_088988997.1">
    <property type="nucleotide sequence ID" value="NZ_LT607409.1"/>
</dbReference>
<feature type="signal peptide" evidence="5">
    <location>
        <begin position="1"/>
        <end position="26"/>
    </location>
</feature>